<proteinExistence type="predicted"/>
<name>A0ACB8UE65_9APHY</name>
<keyword evidence="2" id="KW-1185">Reference proteome</keyword>
<comment type="caution">
    <text evidence="1">The sequence shown here is derived from an EMBL/GenBank/DDBJ whole genome shotgun (WGS) entry which is preliminary data.</text>
</comment>
<sequence length="863" mass="92235">MYNNMSGRGGGGGQGGSFRSHGSGRGFSNRDNRRGGSFSGGGSQNFSQQQQQQYGPPPPTQQPQSQPQNFSGTFRGRHQNFARGGRHDTSGLPHGPKGDVSASSGFSVSKKDENRRTLTDFKIVGLTIPALGWRWGAVPDDIQVAEVKEEPGEATVSPIDQDAPERKPDTNTSLAPATSSGDADASVSAVKAGVEDNDTVKQESASTPLPPPPSRIRIYFHTPVTADDAHPISSQGSFTLGQSHDTVVRKGKRKKIEDDDGDLEEGRGPPPPPPQHSGFDHAISGAPDTDHERVISTADRASAAPIVTETASEGDWLMAAIGEEEGSGDGNTEVHAADGDNLHDIDAEGEPDDYEDGNDYEDVDAQMGGIDDDPSHIPTEGHLDEHAEAPSFEGGSVLPGLNGRNDSIANGSHTNGDHKSSLPSAPPHEGPNGSAAPSLFTKSSAIDHSVTFDVAAEPVVSTNEAAVDADKNISIQAQPPEPSLDIMETSEVTPTTDEHATAVAVTQTNGHLNVNVDETQLVDSGPDHPPSPTASTATLVLPSAHESTGPSEINSGDAQSTTTEPTRVPSANRLSISYAAATRRLVIDAEVVDKLKVFRQEARIEVHMNIEKDKAGQYKGILIEGATDSSAIYYPIELSADADEDKTVPPLSTAKLPLRTVLTAYLDKERPLSEPRWVKTGDVHDWLKSMFGRMFWVAGDAADGWEKKIEVMDADPPPTIWTVLEAWAVNSSVGQQTERQRFLRTHMTETDNILEILLRLVRGERASYSQSTPVISAPSVSGPLLSALSQGSAHGAQQTHVSLAVLAIFRVAVEFAKKVDEEKGKTEVEARVGEIIRCLPSHLIYKSLDGIFKEWRLEKKGSR</sequence>
<gene>
    <name evidence="1" type="ORF">BDY19DRAFT_925029</name>
</gene>
<dbReference type="Proteomes" id="UP001055072">
    <property type="component" value="Unassembled WGS sequence"/>
</dbReference>
<evidence type="ECO:0000313" key="1">
    <source>
        <dbReference type="EMBL" id="KAI0092570.1"/>
    </source>
</evidence>
<protein>
    <submittedName>
        <fullName evidence="1">Uncharacterized protein</fullName>
    </submittedName>
</protein>
<organism evidence="1 2">
    <name type="scientific">Irpex rosettiformis</name>
    <dbReference type="NCBI Taxonomy" id="378272"/>
    <lineage>
        <taxon>Eukaryota</taxon>
        <taxon>Fungi</taxon>
        <taxon>Dikarya</taxon>
        <taxon>Basidiomycota</taxon>
        <taxon>Agaricomycotina</taxon>
        <taxon>Agaricomycetes</taxon>
        <taxon>Polyporales</taxon>
        <taxon>Irpicaceae</taxon>
        <taxon>Irpex</taxon>
    </lineage>
</organism>
<reference evidence="1" key="1">
    <citation type="journal article" date="2021" name="Environ. Microbiol.">
        <title>Gene family expansions and transcriptome signatures uncover fungal adaptations to wood decay.</title>
        <authorList>
            <person name="Hage H."/>
            <person name="Miyauchi S."/>
            <person name="Viragh M."/>
            <person name="Drula E."/>
            <person name="Min B."/>
            <person name="Chaduli D."/>
            <person name="Navarro D."/>
            <person name="Favel A."/>
            <person name="Norest M."/>
            <person name="Lesage-Meessen L."/>
            <person name="Balint B."/>
            <person name="Merenyi Z."/>
            <person name="de Eugenio L."/>
            <person name="Morin E."/>
            <person name="Martinez A.T."/>
            <person name="Baldrian P."/>
            <person name="Stursova M."/>
            <person name="Martinez M.J."/>
            <person name="Novotny C."/>
            <person name="Magnuson J.K."/>
            <person name="Spatafora J.W."/>
            <person name="Maurice S."/>
            <person name="Pangilinan J."/>
            <person name="Andreopoulos W."/>
            <person name="LaButti K."/>
            <person name="Hundley H."/>
            <person name="Na H."/>
            <person name="Kuo A."/>
            <person name="Barry K."/>
            <person name="Lipzen A."/>
            <person name="Henrissat B."/>
            <person name="Riley R."/>
            <person name="Ahrendt S."/>
            <person name="Nagy L.G."/>
            <person name="Grigoriev I.V."/>
            <person name="Martin F."/>
            <person name="Rosso M.N."/>
        </authorList>
    </citation>
    <scope>NUCLEOTIDE SEQUENCE</scope>
    <source>
        <strain evidence="1">CBS 384.51</strain>
    </source>
</reference>
<accession>A0ACB8UE65</accession>
<dbReference type="EMBL" id="MU274903">
    <property type="protein sequence ID" value="KAI0092570.1"/>
    <property type="molecule type" value="Genomic_DNA"/>
</dbReference>
<evidence type="ECO:0000313" key="2">
    <source>
        <dbReference type="Proteomes" id="UP001055072"/>
    </source>
</evidence>